<dbReference type="PROSITE" id="PS51257">
    <property type="entry name" value="PROKAR_LIPOPROTEIN"/>
    <property type="match status" value="1"/>
</dbReference>
<dbReference type="SUPFAM" id="SSF55166">
    <property type="entry name" value="Hedgehog/DD-peptidase"/>
    <property type="match status" value="1"/>
</dbReference>
<feature type="domain" description="Peptidase M15A C-terminal" evidence="1">
    <location>
        <begin position="32"/>
        <end position="147"/>
    </location>
</feature>
<name>A0A414Q2B4_FUSMR</name>
<dbReference type="InterPro" id="IPR009045">
    <property type="entry name" value="Zn_M74/Hedgehog-like"/>
</dbReference>
<sequence>MIIKKILSFLFFIIFFIGCSSIGIDKNEKISKYFTMGEATYSSTAIRRGIKNTPSWSERTNIRYTARRLDEVREILGRPVVVSSWFRSARLNRAVGGSSSSGHRKGMAVDIILKKGSAGKKEYERVKNRLESFDQLIYYPRRGHLHIGFKQYRFQERKQVMVRYN</sequence>
<reference evidence="2 3" key="1">
    <citation type="submission" date="2018-08" db="EMBL/GenBank/DDBJ databases">
        <title>A genome reference for cultivated species of the human gut microbiota.</title>
        <authorList>
            <person name="Zou Y."/>
            <person name="Xue W."/>
            <person name="Luo G."/>
        </authorList>
    </citation>
    <scope>NUCLEOTIDE SEQUENCE [LARGE SCALE GENOMIC DNA]</scope>
    <source>
        <strain evidence="2 3">AM25-1</strain>
    </source>
</reference>
<comment type="caution">
    <text evidence="2">The sequence shown here is derived from an EMBL/GenBank/DDBJ whole genome shotgun (WGS) entry which is preliminary data.</text>
</comment>
<dbReference type="InterPro" id="IPR013230">
    <property type="entry name" value="Peptidase_M15A_C"/>
</dbReference>
<dbReference type="RefSeq" id="WP_005884686.1">
    <property type="nucleotide sequence ID" value="NZ_CABMMQ010000001.1"/>
</dbReference>
<gene>
    <name evidence="2" type="ORF">DW663_00665</name>
</gene>
<evidence type="ECO:0000259" key="1">
    <source>
        <dbReference type="Pfam" id="PF08291"/>
    </source>
</evidence>
<evidence type="ECO:0000313" key="3">
    <source>
        <dbReference type="Proteomes" id="UP000284676"/>
    </source>
</evidence>
<evidence type="ECO:0000313" key="2">
    <source>
        <dbReference type="EMBL" id="RHF74936.1"/>
    </source>
</evidence>
<dbReference type="Gene3D" id="3.30.1380.10">
    <property type="match status" value="1"/>
</dbReference>
<dbReference type="AlphaFoldDB" id="A0A414Q2B4"/>
<dbReference type="Pfam" id="PF08291">
    <property type="entry name" value="Peptidase_M15_3"/>
    <property type="match status" value="1"/>
</dbReference>
<protein>
    <recommendedName>
        <fullName evidence="1">Peptidase M15A C-terminal domain-containing protein</fullName>
    </recommendedName>
</protein>
<dbReference type="EMBL" id="QRHL01000001">
    <property type="protein sequence ID" value="RHF74936.1"/>
    <property type="molecule type" value="Genomic_DNA"/>
</dbReference>
<dbReference type="Proteomes" id="UP000284676">
    <property type="component" value="Unassembled WGS sequence"/>
</dbReference>
<organism evidence="2 3">
    <name type="scientific">Fusobacterium mortiferum</name>
    <dbReference type="NCBI Taxonomy" id="850"/>
    <lineage>
        <taxon>Bacteria</taxon>
        <taxon>Fusobacteriati</taxon>
        <taxon>Fusobacteriota</taxon>
        <taxon>Fusobacteriia</taxon>
        <taxon>Fusobacteriales</taxon>
        <taxon>Fusobacteriaceae</taxon>
        <taxon>Fusobacterium</taxon>
    </lineage>
</organism>
<accession>A0A414Q2B4</accession>
<dbReference type="GeneID" id="62763417"/>
<proteinExistence type="predicted"/>